<evidence type="ECO:0008006" key="4">
    <source>
        <dbReference type="Google" id="ProtNLM"/>
    </source>
</evidence>
<reference evidence="2 3" key="1">
    <citation type="submission" date="2013-09" db="EMBL/GenBank/DDBJ databases">
        <authorList>
            <person name="Zeng Z."/>
            <person name="Chen C."/>
        </authorList>
    </citation>
    <scope>NUCLEOTIDE SEQUENCE [LARGE SCALE GENOMIC DNA]</scope>
    <source>
        <strain evidence="2 3">WB 3.3-2</strain>
    </source>
</reference>
<dbReference type="AlphaFoldDB" id="A0A0A2M8Q3"/>
<gene>
    <name evidence="2" type="ORF">Q765_04895</name>
</gene>
<evidence type="ECO:0000313" key="2">
    <source>
        <dbReference type="EMBL" id="KGO87828.1"/>
    </source>
</evidence>
<keyword evidence="1" id="KW-0732">Signal</keyword>
<dbReference type="STRING" id="1121895.GCA_000378485_01548"/>
<sequence length="141" mass="16645">MKLNPFKFTICISLFLLLYSCTDRKAMDCSMLQNGVFKLVSMSNQKEYIITRTSTCQVERNFGTNNDLKFDIKWTSPCDYILFNGRKISGNRKYKTNKTDTIYCRIINVDGNTHEVLTYKYNEVKQHRFKLQKVKVISKRL</sequence>
<protein>
    <recommendedName>
        <fullName evidence="4">Lipoprotein</fullName>
    </recommendedName>
</protein>
<evidence type="ECO:0000256" key="1">
    <source>
        <dbReference type="SAM" id="SignalP"/>
    </source>
</evidence>
<feature type="chain" id="PRO_5001991061" description="Lipoprotein" evidence="1">
    <location>
        <begin position="27"/>
        <end position="141"/>
    </location>
</feature>
<comment type="caution">
    <text evidence="2">The sequence shown here is derived from an EMBL/GenBank/DDBJ whole genome shotgun (WGS) entry which is preliminary data.</text>
</comment>
<organism evidence="2 3">
    <name type="scientific">Flavobacterium rivuli WB 3.3-2 = DSM 21788</name>
    <dbReference type="NCBI Taxonomy" id="1121895"/>
    <lineage>
        <taxon>Bacteria</taxon>
        <taxon>Pseudomonadati</taxon>
        <taxon>Bacteroidota</taxon>
        <taxon>Flavobacteriia</taxon>
        <taxon>Flavobacteriales</taxon>
        <taxon>Flavobacteriaceae</taxon>
        <taxon>Flavobacterium</taxon>
    </lineage>
</organism>
<evidence type="ECO:0000313" key="3">
    <source>
        <dbReference type="Proteomes" id="UP000030152"/>
    </source>
</evidence>
<name>A0A0A2M8Q3_9FLAO</name>
<feature type="signal peptide" evidence="1">
    <location>
        <begin position="1"/>
        <end position="26"/>
    </location>
</feature>
<dbReference type="PROSITE" id="PS51257">
    <property type="entry name" value="PROKAR_LIPOPROTEIN"/>
    <property type="match status" value="1"/>
</dbReference>
<dbReference type="Proteomes" id="UP000030152">
    <property type="component" value="Unassembled WGS sequence"/>
</dbReference>
<accession>A0A0A2M8Q3</accession>
<proteinExistence type="predicted"/>
<keyword evidence="3" id="KW-1185">Reference proteome</keyword>
<dbReference type="EMBL" id="JRLX01000003">
    <property type="protein sequence ID" value="KGO87828.1"/>
    <property type="molecule type" value="Genomic_DNA"/>
</dbReference>